<feature type="region of interest" description="Disordered" evidence="6">
    <location>
        <begin position="350"/>
        <end position="452"/>
    </location>
</feature>
<dbReference type="GO" id="GO:0005524">
    <property type="term" value="F:ATP binding"/>
    <property type="evidence" value="ECO:0007669"/>
    <property type="project" value="UniProtKB-KW"/>
</dbReference>
<keyword evidence="7" id="KW-0547">Nucleotide-binding</keyword>
<reference evidence="7" key="1">
    <citation type="submission" date="2024-07" db="EMBL/GenBank/DDBJ databases">
        <authorList>
            <person name="Yu S.T."/>
        </authorList>
    </citation>
    <scope>NUCLEOTIDE SEQUENCE</scope>
    <source>
        <strain evidence="7">R39</strain>
    </source>
</reference>
<sequence>MMTSRVLDPVLWLLALAAVAAVATAVRFRAASLDGKRRVASLETSLRMERQAVEARDDEVRHLAQQQVPHLIHTVLSGQQAAAPPSLHPELSKSEFGRALAEVLRTVHETTVQSADRAENVTRTTLGTFIRAIQPLVNELQGAVEAMVERHHEPKVLADAIEISHGGNQLARRLQAFSVLIGSWPGRQRDPAPLIDVVRGGVSRIRDYDRIEITGEAPFAVTSRAVEPIVLSLAELLDNAARHSEPGTKVQVWYVSAANGVTVFIDDAGIGMTPENRANAGLLLAGGQRIWITQMRNPPQLGFVTAGQYADRYGFRAGADQISATGGVRAWVFIPQELLVPLADVPKAAEQARTHPPVTTPAAAPPEEPASATDAPPQYPTRADSGLPQRTRQGARPRHAASPAHEPQTPSDGGRAVGAFLRGVERAGAQGGHPSGQGPHLPEEGNHTHDDR</sequence>
<dbReference type="PANTHER" id="PTHR45436">
    <property type="entry name" value="SENSOR HISTIDINE KINASE YKOH"/>
    <property type="match status" value="1"/>
</dbReference>
<dbReference type="EC" id="2.7.13.3" evidence="2"/>
<accession>A0AB39QQQ0</accession>
<evidence type="ECO:0000256" key="6">
    <source>
        <dbReference type="SAM" id="MobiDB-lite"/>
    </source>
</evidence>
<dbReference type="PANTHER" id="PTHR45436:SF5">
    <property type="entry name" value="SENSOR HISTIDINE KINASE TRCS"/>
    <property type="match status" value="1"/>
</dbReference>
<proteinExistence type="predicted"/>
<keyword evidence="3" id="KW-0597">Phosphoprotein</keyword>
<dbReference type="InterPro" id="IPR036890">
    <property type="entry name" value="HATPase_C_sf"/>
</dbReference>
<evidence type="ECO:0000256" key="1">
    <source>
        <dbReference type="ARBA" id="ARBA00000085"/>
    </source>
</evidence>
<keyword evidence="7" id="KW-0067">ATP-binding</keyword>
<dbReference type="EMBL" id="CP163441">
    <property type="protein sequence ID" value="XDQ43234.1"/>
    <property type="molecule type" value="Genomic_DNA"/>
</dbReference>
<dbReference type="GO" id="GO:0000160">
    <property type="term" value="P:phosphorelay signal transduction system"/>
    <property type="evidence" value="ECO:0007669"/>
    <property type="project" value="TreeGrafter"/>
</dbReference>
<evidence type="ECO:0000256" key="3">
    <source>
        <dbReference type="ARBA" id="ARBA00022553"/>
    </source>
</evidence>
<organism evidence="7">
    <name type="scientific">Streptomyces sp. R39</name>
    <dbReference type="NCBI Taxonomy" id="3238631"/>
    <lineage>
        <taxon>Bacteria</taxon>
        <taxon>Bacillati</taxon>
        <taxon>Actinomycetota</taxon>
        <taxon>Actinomycetes</taxon>
        <taxon>Kitasatosporales</taxon>
        <taxon>Streptomycetaceae</taxon>
        <taxon>Streptomyces</taxon>
    </lineage>
</organism>
<dbReference type="AlphaFoldDB" id="A0AB39QQQ0"/>
<evidence type="ECO:0000256" key="2">
    <source>
        <dbReference type="ARBA" id="ARBA00012438"/>
    </source>
</evidence>
<dbReference type="SUPFAM" id="SSF55874">
    <property type="entry name" value="ATPase domain of HSP90 chaperone/DNA topoisomerase II/histidine kinase"/>
    <property type="match status" value="1"/>
</dbReference>
<name>A0AB39QQQ0_9ACTN</name>
<feature type="compositionally biased region" description="Basic and acidic residues" evidence="6">
    <location>
        <begin position="441"/>
        <end position="452"/>
    </location>
</feature>
<keyword evidence="4" id="KW-0808">Transferase</keyword>
<gene>
    <name evidence="7" type="ORF">AB5J52_13750</name>
</gene>
<evidence type="ECO:0000256" key="4">
    <source>
        <dbReference type="ARBA" id="ARBA00022679"/>
    </source>
</evidence>
<dbReference type="RefSeq" id="WP_369222406.1">
    <property type="nucleotide sequence ID" value="NZ_CP163441.1"/>
</dbReference>
<dbReference type="GO" id="GO:0005886">
    <property type="term" value="C:plasma membrane"/>
    <property type="evidence" value="ECO:0007669"/>
    <property type="project" value="TreeGrafter"/>
</dbReference>
<protein>
    <recommendedName>
        <fullName evidence="2">histidine kinase</fullName>
        <ecNumber evidence="2">2.7.13.3</ecNumber>
    </recommendedName>
</protein>
<evidence type="ECO:0000313" key="7">
    <source>
        <dbReference type="EMBL" id="XDQ43234.1"/>
    </source>
</evidence>
<dbReference type="Gene3D" id="3.30.565.10">
    <property type="entry name" value="Histidine kinase-like ATPase, C-terminal domain"/>
    <property type="match status" value="1"/>
</dbReference>
<keyword evidence="5" id="KW-0418">Kinase</keyword>
<comment type="catalytic activity">
    <reaction evidence="1">
        <text>ATP + protein L-histidine = ADP + protein N-phospho-L-histidine.</text>
        <dbReference type="EC" id="2.7.13.3"/>
    </reaction>
</comment>
<dbReference type="InterPro" id="IPR050428">
    <property type="entry name" value="TCS_sensor_his_kinase"/>
</dbReference>
<dbReference type="GO" id="GO:0004673">
    <property type="term" value="F:protein histidine kinase activity"/>
    <property type="evidence" value="ECO:0007669"/>
    <property type="project" value="UniProtKB-EC"/>
</dbReference>
<evidence type="ECO:0000256" key="5">
    <source>
        <dbReference type="ARBA" id="ARBA00022777"/>
    </source>
</evidence>